<accession>A0ABY9RRE0</accession>
<evidence type="ECO:0000313" key="1">
    <source>
        <dbReference type="EMBL" id="WMX44041.1"/>
    </source>
</evidence>
<gene>
    <name evidence="1" type="ORF">RGF97_03045</name>
</gene>
<dbReference type="PANTHER" id="PTHR36849:SF1">
    <property type="entry name" value="CYTOPLASMIC PROTEIN"/>
    <property type="match status" value="1"/>
</dbReference>
<reference evidence="1 2" key="1">
    <citation type="submission" date="2023-09" db="EMBL/GenBank/DDBJ databases">
        <title>Complete genome of Streptomyces roseicoloratus T14.</title>
        <authorList>
            <person name="Bashizi T."/>
            <person name="Kim M.-J."/>
            <person name="Lee G."/>
            <person name="Tagele S.B."/>
            <person name="Shin J.-H."/>
        </authorList>
    </citation>
    <scope>NUCLEOTIDE SEQUENCE [LARGE SCALE GENOMIC DNA]</scope>
    <source>
        <strain evidence="1 2">T14</strain>
    </source>
</reference>
<dbReference type="Proteomes" id="UP001250858">
    <property type="component" value="Chromosome"/>
</dbReference>
<name>A0ABY9RRE0_9ACTN</name>
<dbReference type="Pfam" id="PF22752">
    <property type="entry name" value="DUF488-N3i"/>
    <property type="match status" value="1"/>
</dbReference>
<keyword evidence="2" id="KW-1185">Reference proteome</keyword>
<dbReference type="InterPro" id="IPR052552">
    <property type="entry name" value="YeaO-like"/>
</dbReference>
<organism evidence="1 2">
    <name type="scientific">Streptomyces roseicoloratus</name>
    <dbReference type="NCBI Taxonomy" id="2508722"/>
    <lineage>
        <taxon>Bacteria</taxon>
        <taxon>Bacillati</taxon>
        <taxon>Actinomycetota</taxon>
        <taxon>Actinomycetes</taxon>
        <taxon>Kitasatosporales</taxon>
        <taxon>Streptomycetaceae</taxon>
        <taxon>Streptomyces</taxon>
    </lineage>
</organism>
<dbReference type="RefSeq" id="WP_128982597.1">
    <property type="nucleotide sequence ID" value="NZ_CP133762.1"/>
</dbReference>
<sequence length="126" mass="14094">MPHTASPSPRLRVRRVYEPPEPDDGLRVLVDRLWPRGLAKADAHVDEWPKALTPSDELRRWYHGPEGDFEEFRHRYEQELAEPAAADALAELRARAAEGPVTLLTAAKDPSVSHTAVLTELLGDTP</sequence>
<dbReference type="PANTHER" id="PTHR36849">
    <property type="entry name" value="CYTOPLASMIC PROTEIN-RELATED"/>
    <property type="match status" value="1"/>
</dbReference>
<dbReference type="EMBL" id="CP133762">
    <property type="protein sequence ID" value="WMX44041.1"/>
    <property type="molecule type" value="Genomic_DNA"/>
</dbReference>
<protein>
    <submittedName>
        <fullName evidence="1">DUF488 family protein</fullName>
    </submittedName>
</protein>
<evidence type="ECO:0000313" key="2">
    <source>
        <dbReference type="Proteomes" id="UP001250858"/>
    </source>
</evidence>
<proteinExistence type="predicted"/>